<gene>
    <name evidence="1" type="ORF">Vau01_023480</name>
</gene>
<proteinExistence type="predicted"/>
<dbReference type="RefSeq" id="WP_203990533.1">
    <property type="nucleotide sequence ID" value="NZ_BOPG01000012.1"/>
</dbReference>
<evidence type="ECO:0000313" key="1">
    <source>
        <dbReference type="EMBL" id="GIJ54832.1"/>
    </source>
</evidence>
<keyword evidence="2" id="KW-1185">Reference proteome</keyword>
<dbReference type="Pfam" id="PF19562">
    <property type="entry name" value="DUF6084"/>
    <property type="match status" value="1"/>
</dbReference>
<comment type="caution">
    <text evidence="1">The sequence shown here is derived from an EMBL/GenBank/DDBJ whole genome shotgun (WGS) entry which is preliminary data.</text>
</comment>
<sequence>MTELRFVVREIVAEPYAVTPNLLARLRISETTGATVHALALRCQVRIEPHRRPYDDAEEQGLLDLFGPRERWAQTQKSFSWLHTNAMVPGFTDAADVDLVLPCTYDVEVAGAKYLQALDGGHVPLTFLFSGTVFTRGDSGFGVEQVPWQHEAGYRLPVDVWRGLMDTHFPGQGWLRLDRDTLAALARYRSAHMHTSWEETVTALLAATEAVAE</sequence>
<protein>
    <submittedName>
        <fullName evidence="1">Uncharacterized protein</fullName>
    </submittedName>
</protein>
<dbReference type="InterPro" id="IPR045730">
    <property type="entry name" value="DUF6084"/>
</dbReference>
<accession>A0A8J3Z1V5</accession>
<dbReference type="Proteomes" id="UP000612585">
    <property type="component" value="Unassembled WGS sequence"/>
</dbReference>
<evidence type="ECO:0000313" key="2">
    <source>
        <dbReference type="Proteomes" id="UP000612585"/>
    </source>
</evidence>
<reference evidence="1" key="1">
    <citation type="submission" date="2021-01" db="EMBL/GenBank/DDBJ databases">
        <title>Whole genome shotgun sequence of Virgisporangium aurantiacum NBRC 16421.</title>
        <authorList>
            <person name="Komaki H."/>
            <person name="Tamura T."/>
        </authorList>
    </citation>
    <scope>NUCLEOTIDE SEQUENCE</scope>
    <source>
        <strain evidence="1">NBRC 16421</strain>
    </source>
</reference>
<dbReference type="EMBL" id="BOPG01000012">
    <property type="protein sequence ID" value="GIJ54832.1"/>
    <property type="molecule type" value="Genomic_DNA"/>
</dbReference>
<dbReference type="AlphaFoldDB" id="A0A8J3Z1V5"/>
<organism evidence="1 2">
    <name type="scientific">Virgisporangium aurantiacum</name>
    <dbReference type="NCBI Taxonomy" id="175570"/>
    <lineage>
        <taxon>Bacteria</taxon>
        <taxon>Bacillati</taxon>
        <taxon>Actinomycetota</taxon>
        <taxon>Actinomycetes</taxon>
        <taxon>Micromonosporales</taxon>
        <taxon>Micromonosporaceae</taxon>
        <taxon>Virgisporangium</taxon>
    </lineage>
</organism>
<name>A0A8J3Z1V5_9ACTN</name>